<organism evidence="5 6">
    <name type="scientific">Madurella mycetomatis</name>
    <dbReference type="NCBI Taxonomy" id="100816"/>
    <lineage>
        <taxon>Eukaryota</taxon>
        <taxon>Fungi</taxon>
        <taxon>Dikarya</taxon>
        <taxon>Ascomycota</taxon>
        <taxon>Pezizomycotina</taxon>
        <taxon>Sordariomycetes</taxon>
        <taxon>Sordariomycetidae</taxon>
        <taxon>Sordariales</taxon>
        <taxon>Sordariales incertae sedis</taxon>
        <taxon>Madurella</taxon>
    </lineage>
</organism>
<comment type="caution">
    <text evidence="5">The sequence shown here is derived from an EMBL/GenBank/DDBJ whole genome shotgun (WGS) entry which is preliminary data.</text>
</comment>
<evidence type="ECO:0000256" key="1">
    <source>
        <dbReference type="ARBA" id="ARBA00004123"/>
    </source>
</evidence>
<dbReference type="SUPFAM" id="SSF57959">
    <property type="entry name" value="Leucine zipper domain"/>
    <property type="match status" value="1"/>
</dbReference>
<feature type="compositionally biased region" description="Low complexity" evidence="3">
    <location>
        <begin position="223"/>
        <end position="233"/>
    </location>
</feature>
<sequence length="417" mass="44878">MASSLSPNPLSQSNFGGNGASGQEKSPLSTLNLNFLKTLTEKRTTRGVLLRTVTLQRPCNVRLTPDADGQPPKRRGPKPDSKPALTRRQELNRQAQRTHRERKELYIKALEDEVLRLKEVFSNISQDKERLVEENRQLRTLLNQSGLGAGTVTGASSVLDDTVSNPSVGYTSSASMAGGYAPASSNTSAFTPPPLSANAMSQRGGGISPNSATYPHSHHHGQPHSGTGHQSAGSGAGGQPVQNPNVDYDQAGIDFVLTLEKPCMNHMPWLLERGVETGHEACGHALMASCPPEPFTDLTPDIPFGYSNVKANGGSSPSSATEVSQRTWELSKADLATLLDLSKRLDLDGEITPVMAWGMVLAHPRLGELKAEDFARLTEELGSKVRCYGFGAVMEEFEVRDALESILSAKTEYGIGY</sequence>
<dbReference type="Proteomes" id="UP000078237">
    <property type="component" value="Unassembled WGS sequence"/>
</dbReference>
<keyword evidence="2" id="KW-0539">Nucleus</keyword>
<feature type="compositionally biased region" description="Low complexity" evidence="3">
    <location>
        <begin position="1"/>
        <end position="14"/>
    </location>
</feature>
<feature type="compositionally biased region" description="Basic and acidic residues" evidence="3">
    <location>
        <begin position="77"/>
        <end position="91"/>
    </location>
</feature>
<accession>A0A175VU12</accession>
<dbReference type="InterPro" id="IPR046347">
    <property type="entry name" value="bZIP_sf"/>
</dbReference>
<evidence type="ECO:0000313" key="6">
    <source>
        <dbReference type="Proteomes" id="UP000078237"/>
    </source>
</evidence>
<dbReference type="GO" id="GO:0000976">
    <property type="term" value="F:transcription cis-regulatory region binding"/>
    <property type="evidence" value="ECO:0007669"/>
    <property type="project" value="InterPro"/>
</dbReference>
<dbReference type="SMART" id="SM00338">
    <property type="entry name" value="BRLZ"/>
    <property type="match status" value="1"/>
</dbReference>
<evidence type="ECO:0000256" key="3">
    <source>
        <dbReference type="SAM" id="MobiDB-lite"/>
    </source>
</evidence>
<feature type="region of interest" description="Disordered" evidence="3">
    <location>
        <begin position="1"/>
        <end position="27"/>
    </location>
</feature>
<dbReference type="GO" id="GO:0001228">
    <property type="term" value="F:DNA-binding transcription activator activity, RNA polymerase II-specific"/>
    <property type="evidence" value="ECO:0007669"/>
    <property type="project" value="TreeGrafter"/>
</dbReference>
<dbReference type="AlphaFoldDB" id="A0A175VU12"/>
<protein>
    <submittedName>
        <fullName evidence="5">AP-1-like transcription factor</fullName>
    </submittedName>
</protein>
<dbReference type="PROSITE" id="PS50217">
    <property type="entry name" value="BZIP"/>
    <property type="match status" value="1"/>
</dbReference>
<evidence type="ECO:0000313" key="5">
    <source>
        <dbReference type="EMBL" id="KXX74873.1"/>
    </source>
</evidence>
<dbReference type="PANTHER" id="PTHR40621:SF6">
    <property type="entry name" value="AP-1-LIKE TRANSCRIPTION FACTOR YAP1-RELATED"/>
    <property type="match status" value="1"/>
</dbReference>
<dbReference type="Gene3D" id="1.20.5.170">
    <property type="match status" value="1"/>
</dbReference>
<dbReference type="InterPro" id="IPR004827">
    <property type="entry name" value="bZIP"/>
</dbReference>
<feature type="region of interest" description="Disordered" evidence="3">
    <location>
        <begin position="176"/>
        <end position="247"/>
    </location>
</feature>
<dbReference type="OrthoDB" id="2590011at2759"/>
<proteinExistence type="predicted"/>
<dbReference type="EMBL" id="LCTW02000313">
    <property type="protein sequence ID" value="KXX74873.1"/>
    <property type="molecule type" value="Genomic_DNA"/>
</dbReference>
<dbReference type="PANTHER" id="PTHR40621">
    <property type="entry name" value="TRANSCRIPTION FACTOR KAPC-RELATED"/>
    <property type="match status" value="1"/>
</dbReference>
<evidence type="ECO:0000259" key="4">
    <source>
        <dbReference type="PROSITE" id="PS50217"/>
    </source>
</evidence>
<dbReference type="InterPro" id="IPR050936">
    <property type="entry name" value="AP-1-like"/>
</dbReference>
<dbReference type="Gene3D" id="1.10.238.100">
    <property type="entry name" value="YAP1 redox domain. Chain B"/>
    <property type="match status" value="1"/>
</dbReference>
<reference evidence="5 6" key="1">
    <citation type="journal article" date="2016" name="Genome Announc.">
        <title>Genome Sequence of Madurella mycetomatis mm55, Isolated from a Human Mycetoma Case in Sudan.</title>
        <authorList>
            <person name="Smit S."/>
            <person name="Derks M.F."/>
            <person name="Bervoets S."/>
            <person name="Fahal A."/>
            <person name="van Leeuwen W."/>
            <person name="van Belkum A."/>
            <person name="van de Sande W.W."/>
        </authorList>
    </citation>
    <scope>NUCLEOTIDE SEQUENCE [LARGE SCALE GENOMIC DNA]</scope>
    <source>
        <strain evidence="6">mm55</strain>
    </source>
</reference>
<name>A0A175VU12_9PEZI</name>
<evidence type="ECO:0000256" key="2">
    <source>
        <dbReference type="ARBA" id="ARBA00023242"/>
    </source>
</evidence>
<dbReference type="GO" id="GO:0090575">
    <property type="term" value="C:RNA polymerase II transcription regulator complex"/>
    <property type="evidence" value="ECO:0007669"/>
    <property type="project" value="TreeGrafter"/>
</dbReference>
<gene>
    <name evidence="5" type="ORF">MMYC01_209419</name>
</gene>
<dbReference type="CDD" id="cd14688">
    <property type="entry name" value="bZIP_YAP"/>
    <property type="match status" value="1"/>
</dbReference>
<feature type="region of interest" description="Disordered" evidence="3">
    <location>
        <begin position="60"/>
        <end position="100"/>
    </location>
</feature>
<feature type="domain" description="BZIP" evidence="4">
    <location>
        <begin position="87"/>
        <end position="145"/>
    </location>
</feature>
<comment type="subcellular location">
    <subcellularLocation>
        <location evidence="1">Nucleus</location>
    </subcellularLocation>
</comment>
<keyword evidence="6" id="KW-1185">Reference proteome</keyword>
<dbReference type="VEuPathDB" id="FungiDB:MMYC01_209419"/>